<evidence type="ECO:0000259" key="3">
    <source>
        <dbReference type="PROSITE" id="PS51272"/>
    </source>
</evidence>
<dbReference type="InterPro" id="IPR051465">
    <property type="entry name" value="Cell_Envelope_Struct_Comp"/>
</dbReference>
<dbReference type="PANTHER" id="PTHR43308">
    <property type="entry name" value="OUTER MEMBRANE PROTEIN ALPHA-RELATED"/>
    <property type="match status" value="1"/>
</dbReference>
<organism evidence="4 5">
    <name type="scientific">Candidatus Synechococcus calcipolaris G9</name>
    <dbReference type="NCBI Taxonomy" id="1497997"/>
    <lineage>
        <taxon>Bacteria</taxon>
        <taxon>Bacillati</taxon>
        <taxon>Cyanobacteriota</taxon>
        <taxon>Cyanophyceae</taxon>
        <taxon>Synechococcales</taxon>
        <taxon>Synechococcaceae</taxon>
        <taxon>Synechococcus</taxon>
    </lineage>
</organism>
<proteinExistence type="inferred from homology"/>
<dbReference type="InterPro" id="IPR038673">
    <property type="entry name" value="OprB_sf"/>
</dbReference>
<keyword evidence="5" id="KW-1185">Reference proteome</keyword>
<accession>A0ABT6F0K9</accession>
<dbReference type="PANTHER" id="PTHR43308:SF1">
    <property type="entry name" value="OUTER MEMBRANE PROTEIN ALPHA"/>
    <property type="match status" value="1"/>
</dbReference>
<evidence type="ECO:0000313" key="4">
    <source>
        <dbReference type="EMBL" id="MDG2991380.1"/>
    </source>
</evidence>
<reference evidence="4" key="2">
    <citation type="submission" date="2022-01" db="EMBL/GenBank/DDBJ databases">
        <authorList>
            <person name="Zivanovic Y."/>
            <person name="Moreira D."/>
            <person name="Lopez-Garcia P."/>
        </authorList>
    </citation>
    <scope>NUCLEOTIDE SEQUENCE</scope>
    <source>
        <strain evidence="4">G9</strain>
    </source>
</reference>
<dbReference type="NCBIfam" id="NF033921">
    <property type="entry name" value="por_somb"/>
    <property type="match status" value="1"/>
</dbReference>
<dbReference type="RefSeq" id="WP_277867249.1">
    <property type="nucleotide sequence ID" value="NZ_JAKKUT010000002.1"/>
</dbReference>
<keyword evidence="2" id="KW-0732">Signal</keyword>
<comment type="similarity">
    <text evidence="1 2">Belongs to the OprB family.</text>
</comment>
<dbReference type="EMBL" id="JAKKUT010000002">
    <property type="protein sequence ID" value="MDG2991380.1"/>
    <property type="molecule type" value="Genomic_DNA"/>
</dbReference>
<gene>
    <name evidence="4" type="ORF">L3556_10620</name>
</gene>
<dbReference type="InterPro" id="IPR007049">
    <property type="entry name" value="Carb-sel_porin_OprB"/>
</dbReference>
<feature type="chain" id="PRO_5044981216" evidence="2">
    <location>
        <begin position="29"/>
        <end position="629"/>
    </location>
</feature>
<reference evidence="4" key="1">
    <citation type="journal article" date="2022" name="Genome Biol. Evol.">
        <title>A New Gene Family Diagnostic for Intracellular Biomineralization of Amorphous Ca Carbonates by Cyanobacteria.</title>
        <authorList>
            <person name="Benzerara K."/>
            <person name="Duprat E."/>
            <person name="Bitard-Feildel T."/>
            <person name="Caumes G."/>
            <person name="Cassier-Chauvat C."/>
            <person name="Chauvat F."/>
            <person name="Dezi M."/>
            <person name="Diop S.I."/>
            <person name="Gaschignard G."/>
            <person name="Gorgen S."/>
            <person name="Gugger M."/>
            <person name="Lopez-Garcia P."/>
            <person name="Millet M."/>
            <person name="Skouri-Panet F."/>
            <person name="Moreira D."/>
            <person name="Callebaut I."/>
        </authorList>
    </citation>
    <scope>NUCLEOTIDE SEQUENCE</scope>
    <source>
        <strain evidence="4">G9</strain>
    </source>
</reference>
<evidence type="ECO:0000256" key="2">
    <source>
        <dbReference type="RuleBase" id="RU363072"/>
    </source>
</evidence>
<dbReference type="PROSITE" id="PS51272">
    <property type="entry name" value="SLH"/>
    <property type="match status" value="1"/>
</dbReference>
<dbReference type="InterPro" id="IPR001119">
    <property type="entry name" value="SLH_dom"/>
</dbReference>
<sequence length="629" mass="66987">MSRVLWKLLLASPVLVTGLGVMNGAAIAAESSQELLNIDVAELQPTPGSESLLTLPTQSTEFIAQNRRNNQAPTPSVAELEGGPVVNPAPAQPHRQDQGLGVRRQMPQVTSVNQLSDVRPTDWAYQALASLVEKYGCIAGYPDGTFRGNRAATRYELAAALNACLDVISDRFATKEDLAALRKLMEEFAVELALVQGRVTNLEGRVSNLEATQFATITKLSGSVIFNVSGVFPGSGIADPTVNVGGSNANINNNPVFSHRTRLILDTSFYGRDQLRIRLQSGNIQGYNAVTGTNMGRLAYEANTGNGFVLNKLYYRFPITKDGRGRLIVDAQGGDFTDNVQTFNPLLSSGDNGALSRFGRYNPIFRNPGAGAGVTFRYTLLDNKDRGTGLDFNLGYLAPGANSPNTVTNTGGGFTAFNSGLFGGAYAALAQVDVRPVRNLAFGLTYIRSFGTDVTGGTGSSWTGAAYPNSGYGPIVASNAGLSNNPTGGTNGVANNSADSFGFQFSYRVMPKFGVSGWAGYSNVTAQQGPFNGRNAQIMNWALTAAAPDLWNRGDVLGLIFGQPPQMISSPVNGGPRSTFDSYHIEGFYRFRFTPNIAVTPGIITIINPNSNTSNSPLVLGVVRTTFTF</sequence>
<comment type="caution">
    <text evidence="4">The sequence shown here is derived from an EMBL/GenBank/DDBJ whole genome shotgun (WGS) entry which is preliminary data.</text>
</comment>
<protein>
    <submittedName>
        <fullName evidence="4">Iron uptake porin</fullName>
    </submittedName>
</protein>
<feature type="domain" description="SLH" evidence="3">
    <location>
        <begin position="111"/>
        <end position="175"/>
    </location>
</feature>
<evidence type="ECO:0000256" key="1">
    <source>
        <dbReference type="ARBA" id="ARBA00008769"/>
    </source>
</evidence>
<dbReference type="Pfam" id="PF04966">
    <property type="entry name" value="OprB"/>
    <property type="match status" value="1"/>
</dbReference>
<dbReference type="Pfam" id="PF00395">
    <property type="entry name" value="SLH"/>
    <property type="match status" value="1"/>
</dbReference>
<name>A0ABT6F0K9_9SYNE</name>
<dbReference type="Gene3D" id="2.40.160.180">
    <property type="entry name" value="Carbohydrate-selective porin OprB"/>
    <property type="match status" value="1"/>
</dbReference>
<dbReference type="Proteomes" id="UP001154265">
    <property type="component" value="Unassembled WGS sequence"/>
</dbReference>
<evidence type="ECO:0000313" key="5">
    <source>
        <dbReference type="Proteomes" id="UP001154265"/>
    </source>
</evidence>
<dbReference type="InterPro" id="IPR047684">
    <property type="entry name" value="Por_som-like"/>
</dbReference>
<feature type="signal peptide" evidence="2">
    <location>
        <begin position="1"/>
        <end position="28"/>
    </location>
</feature>